<gene>
    <name evidence="7" type="ORF">ACFQV2_24025</name>
</gene>
<keyword evidence="4 6" id="KW-0802">TPR repeat</keyword>
<evidence type="ECO:0000313" key="8">
    <source>
        <dbReference type="Proteomes" id="UP001596512"/>
    </source>
</evidence>
<dbReference type="InterPro" id="IPR019734">
    <property type="entry name" value="TPR_rpt"/>
</dbReference>
<comment type="caution">
    <text evidence="7">The sequence shown here is derived from an EMBL/GenBank/DDBJ whole genome shotgun (WGS) entry which is preliminary data.</text>
</comment>
<dbReference type="Pfam" id="PF13424">
    <property type="entry name" value="TPR_12"/>
    <property type="match status" value="1"/>
</dbReference>
<sequence>MRAGPLVGAVAAVLRPVPAARARTFAALAVDWHRDRGRPRDALRLAAVAGDSGRCADLVRHHGGALLAAGAAEEVVATVAALPPALRDAAVDLAHADALQATGRTDAATAVYARLAEGSAELPAGLAWRYGSAVYLWGDPRDALAVLRRGKRAPGADADTALLLAWTAAAHWLAGEEAECAALAAEAHTAARATGDQRALAAAHVALALCAHLTGDPVGLRAHYGRALESAEAAGDTVQVVRVRVNLAAGLEQEGRLADALAVLDPAVDAARSSGYDSSLALALANQGSLLHRTGRIDDAVAAYREAVRVYERMHSMKVAYPLTGLGDIHRSRGQPAQARAAYTEALNAAVRDGNNRQGMVPALCGLARVVADADPAGAADLADQAVEHAQGHWAATALVTRAWVARLAGNGSAARRDARAAAEVAAVHRDRGGLAHALEVEAATTDDPAAARELLRETLSIWDESGAVLDADRVRVALGECAGGDDDVRLEGRLAASRLAAAGVVEALPARPGAPGRVEVRVLGEFAVLVDGQPLPPRAWQSRKARDLLRVLVARRGSRCPARSWPTCSGARCPRPTGRRWRTGSRNSMTKIRSTLIGVAALLALAGQPAAASAEGRTAGEHAAAGQASALSTCVPGVWTQVHWYVTPFWVANYRYTVAPGVFVKWRWFSGGVPPYWEGSFTTSGDIWTPPSWYTSVEFMCSSPTSVVIRPL</sequence>
<evidence type="ECO:0000256" key="4">
    <source>
        <dbReference type="ARBA" id="ARBA00022803"/>
    </source>
</evidence>
<reference evidence="8" key="1">
    <citation type="journal article" date="2019" name="Int. J. Syst. Evol. Microbiol.">
        <title>The Global Catalogue of Microorganisms (GCM) 10K type strain sequencing project: providing services to taxonomists for standard genome sequencing and annotation.</title>
        <authorList>
            <consortium name="The Broad Institute Genomics Platform"/>
            <consortium name="The Broad Institute Genome Sequencing Center for Infectious Disease"/>
            <person name="Wu L."/>
            <person name="Ma J."/>
        </authorList>
    </citation>
    <scope>NUCLEOTIDE SEQUENCE [LARGE SCALE GENOMIC DNA]</scope>
    <source>
        <strain evidence="8">JCM 17695</strain>
    </source>
</reference>
<evidence type="ECO:0000313" key="7">
    <source>
        <dbReference type="EMBL" id="MFC7616083.1"/>
    </source>
</evidence>
<evidence type="ECO:0000256" key="5">
    <source>
        <dbReference type="ARBA" id="ARBA00038253"/>
    </source>
</evidence>
<evidence type="ECO:0000256" key="3">
    <source>
        <dbReference type="ARBA" id="ARBA00022737"/>
    </source>
</evidence>
<keyword evidence="8" id="KW-1185">Reference proteome</keyword>
<dbReference type="PANTHER" id="PTHR46630">
    <property type="entry name" value="TETRATRICOPEPTIDE REPEAT PROTEIN 29"/>
    <property type="match status" value="1"/>
</dbReference>
<proteinExistence type="inferred from homology"/>
<comment type="similarity">
    <text evidence="5">Belongs to the Rap family.</text>
</comment>
<name>A0ABW2TUC8_9PSEU</name>
<dbReference type="InterPro" id="IPR011990">
    <property type="entry name" value="TPR-like_helical_dom_sf"/>
</dbReference>
<dbReference type="PANTHER" id="PTHR46630:SF1">
    <property type="entry name" value="TETRATRICOPEPTIDE REPEAT PROTEIN 29"/>
    <property type="match status" value="1"/>
</dbReference>
<organism evidence="7 8">
    <name type="scientific">Actinokineospora soli</name>
    <dbReference type="NCBI Taxonomy" id="1048753"/>
    <lineage>
        <taxon>Bacteria</taxon>
        <taxon>Bacillati</taxon>
        <taxon>Actinomycetota</taxon>
        <taxon>Actinomycetes</taxon>
        <taxon>Pseudonocardiales</taxon>
        <taxon>Pseudonocardiaceae</taxon>
        <taxon>Actinokineospora</taxon>
    </lineage>
</organism>
<accession>A0ABW2TUC8</accession>
<evidence type="ECO:0000256" key="1">
    <source>
        <dbReference type="ARBA" id="ARBA00004496"/>
    </source>
</evidence>
<dbReference type="PROSITE" id="PS50005">
    <property type="entry name" value="TPR"/>
    <property type="match status" value="1"/>
</dbReference>
<dbReference type="Proteomes" id="UP001596512">
    <property type="component" value="Unassembled WGS sequence"/>
</dbReference>
<dbReference type="InterPro" id="IPR036388">
    <property type="entry name" value="WH-like_DNA-bd_sf"/>
</dbReference>
<keyword evidence="2" id="KW-0963">Cytoplasm</keyword>
<keyword evidence="3" id="KW-0677">Repeat</keyword>
<feature type="repeat" description="TPR" evidence="6">
    <location>
        <begin position="281"/>
        <end position="314"/>
    </location>
</feature>
<dbReference type="EMBL" id="JBHTEY010000004">
    <property type="protein sequence ID" value="MFC7616083.1"/>
    <property type="molecule type" value="Genomic_DNA"/>
</dbReference>
<protein>
    <submittedName>
        <fullName evidence="7">Tetratricopeptide repeat protein</fullName>
    </submittedName>
</protein>
<comment type="subcellular location">
    <subcellularLocation>
        <location evidence="1">Cytoplasm</location>
    </subcellularLocation>
</comment>
<evidence type="ECO:0000256" key="6">
    <source>
        <dbReference type="PROSITE-ProRule" id="PRU00339"/>
    </source>
</evidence>
<dbReference type="SMART" id="SM00028">
    <property type="entry name" value="TPR"/>
    <property type="match status" value="3"/>
</dbReference>
<evidence type="ECO:0000256" key="2">
    <source>
        <dbReference type="ARBA" id="ARBA00022490"/>
    </source>
</evidence>
<dbReference type="Gene3D" id="1.25.40.10">
    <property type="entry name" value="Tetratricopeptide repeat domain"/>
    <property type="match status" value="2"/>
</dbReference>
<dbReference type="SUPFAM" id="SSF48452">
    <property type="entry name" value="TPR-like"/>
    <property type="match status" value="2"/>
</dbReference>
<dbReference type="InterPro" id="IPR051476">
    <property type="entry name" value="Bac_ResReg_Asp_Phosphatase"/>
</dbReference>
<dbReference type="Gene3D" id="1.10.10.10">
    <property type="entry name" value="Winged helix-like DNA-binding domain superfamily/Winged helix DNA-binding domain"/>
    <property type="match status" value="1"/>
</dbReference>